<evidence type="ECO:0000256" key="7">
    <source>
        <dbReference type="ARBA" id="ARBA00022982"/>
    </source>
</evidence>
<dbReference type="Gene3D" id="1.20.5.260">
    <property type="entry name" value="Cytochrome b-c1 complex subunit 9"/>
    <property type="match status" value="1"/>
</dbReference>
<dbReference type="RefSeq" id="XP_046059274.1">
    <property type="nucleotide sequence ID" value="XM_046206617.1"/>
</dbReference>
<name>A0A9P8NZ62_9ASCO</name>
<dbReference type="EMBL" id="JAEUBE010000378">
    <property type="protein sequence ID" value="KAH3662185.1"/>
    <property type="molecule type" value="Genomic_DNA"/>
</dbReference>
<evidence type="ECO:0000256" key="10">
    <source>
        <dbReference type="ARBA" id="ARBA00023136"/>
    </source>
</evidence>
<dbReference type="OrthoDB" id="44067at2759"/>
<keyword evidence="10 12" id="KW-0472">Membrane</keyword>
<dbReference type="GO" id="GO:0005743">
    <property type="term" value="C:mitochondrial inner membrane"/>
    <property type="evidence" value="ECO:0007669"/>
    <property type="project" value="UniProtKB-SubCell"/>
</dbReference>
<evidence type="ECO:0000313" key="14">
    <source>
        <dbReference type="Proteomes" id="UP000769157"/>
    </source>
</evidence>
<dbReference type="GO" id="GO:0045275">
    <property type="term" value="C:respiratory chain complex III"/>
    <property type="evidence" value="ECO:0007669"/>
    <property type="project" value="InterPro"/>
</dbReference>
<evidence type="ECO:0000256" key="12">
    <source>
        <dbReference type="SAM" id="Phobius"/>
    </source>
</evidence>
<keyword evidence="14" id="KW-1185">Reference proteome</keyword>
<evidence type="ECO:0000256" key="1">
    <source>
        <dbReference type="ARBA" id="ARBA00004434"/>
    </source>
</evidence>
<keyword evidence="5 12" id="KW-0812">Transmembrane</keyword>
<dbReference type="Pfam" id="PF05365">
    <property type="entry name" value="UCR_UQCRX_QCR9"/>
    <property type="match status" value="1"/>
</dbReference>
<dbReference type="InterPro" id="IPR008027">
    <property type="entry name" value="QCR9"/>
</dbReference>
<reference evidence="13" key="2">
    <citation type="submission" date="2021-01" db="EMBL/GenBank/DDBJ databases">
        <authorList>
            <person name="Schikora-Tamarit M.A."/>
        </authorList>
    </citation>
    <scope>NUCLEOTIDE SEQUENCE</scope>
    <source>
        <strain evidence="13">CBS6075</strain>
    </source>
</reference>
<evidence type="ECO:0000256" key="4">
    <source>
        <dbReference type="ARBA" id="ARBA00022660"/>
    </source>
</evidence>
<evidence type="ECO:0000256" key="11">
    <source>
        <dbReference type="ARBA" id="ARBA00044247"/>
    </source>
</evidence>
<comment type="similarity">
    <text evidence="2">Belongs to the UQCR10/QCR9 family.</text>
</comment>
<dbReference type="AlphaFoldDB" id="A0A9P8NZ62"/>
<dbReference type="GO" id="GO:0006122">
    <property type="term" value="P:mitochondrial electron transport, ubiquinol to cytochrome c"/>
    <property type="evidence" value="ECO:0007669"/>
    <property type="project" value="InterPro"/>
</dbReference>
<comment type="subcellular location">
    <subcellularLocation>
        <location evidence="1">Mitochondrion inner membrane</location>
        <topology evidence="1">Single-pass membrane protein</topology>
    </subcellularLocation>
</comment>
<keyword evidence="3" id="KW-0813">Transport</keyword>
<keyword evidence="6" id="KW-0999">Mitochondrion inner membrane</keyword>
<proteinExistence type="inferred from homology"/>
<evidence type="ECO:0000256" key="6">
    <source>
        <dbReference type="ARBA" id="ARBA00022792"/>
    </source>
</evidence>
<evidence type="ECO:0000256" key="3">
    <source>
        <dbReference type="ARBA" id="ARBA00022448"/>
    </source>
</evidence>
<keyword evidence="4" id="KW-0679">Respiratory chain</keyword>
<evidence type="ECO:0000256" key="2">
    <source>
        <dbReference type="ARBA" id="ARBA00007856"/>
    </source>
</evidence>
<keyword evidence="7" id="KW-0249">Electron transport</keyword>
<dbReference type="PANTHER" id="PTHR12980">
    <property type="entry name" value="UBIQUINOL-CYTOCHROME C REDUCTASE COMPLEX, SUBUNIT X"/>
    <property type="match status" value="1"/>
</dbReference>
<dbReference type="GeneID" id="70237397"/>
<dbReference type="Proteomes" id="UP000769157">
    <property type="component" value="Unassembled WGS sequence"/>
</dbReference>
<accession>A0A9P8NZ62</accession>
<feature type="transmembrane region" description="Helical" evidence="12">
    <location>
        <begin position="15"/>
        <end position="39"/>
    </location>
</feature>
<dbReference type="FunFam" id="1.20.5.260:FF:000001">
    <property type="entry name" value="Cytochrome b-c1 complex subunit 9"/>
    <property type="match status" value="1"/>
</dbReference>
<organism evidence="13 14">
    <name type="scientific">Ogataea philodendri</name>
    <dbReference type="NCBI Taxonomy" id="1378263"/>
    <lineage>
        <taxon>Eukaryota</taxon>
        <taxon>Fungi</taxon>
        <taxon>Dikarya</taxon>
        <taxon>Ascomycota</taxon>
        <taxon>Saccharomycotina</taxon>
        <taxon>Pichiomycetes</taxon>
        <taxon>Pichiales</taxon>
        <taxon>Pichiaceae</taxon>
        <taxon>Ogataea</taxon>
    </lineage>
</organism>
<protein>
    <recommendedName>
        <fullName evidence="11">Complex III subunit 9</fullName>
    </recommendedName>
</protein>
<keyword evidence="8 12" id="KW-1133">Transmembrane helix</keyword>
<keyword evidence="9" id="KW-0496">Mitochondrion</keyword>
<comment type="caution">
    <text evidence="13">The sequence shown here is derived from an EMBL/GenBank/DDBJ whole genome shotgun (WGS) entry which is preliminary data.</text>
</comment>
<evidence type="ECO:0000256" key="8">
    <source>
        <dbReference type="ARBA" id="ARBA00022989"/>
    </source>
</evidence>
<dbReference type="PANTHER" id="PTHR12980:SF0">
    <property type="entry name" value="CYTOCHROME B-C1 COMPLEX SUBUNIT 9"/>
    <property type="match status" value="1"/>
</dbReference>
<gene>
    <name evidence="13" type="ORF">OGAPHI_005433</name>
</gene>
<sequence length="213" mass="23851">MYSSIFNVFFKRNAAMVATVFTGAFVFQAYFDLAVTNWYENRNKGKLWKDVKLTLGGGDDDGDDDDDDGYTLFPRRYSLPSRVTQSNRTLSRWVLSRSASGSICLSASSSCNSSGNSKISSSLRPRFSANANGPITYGSRLIFSSWSSVMWRFVSNSEFLIVYTTPSRLVLESYLSVNTSNFEIGTTWSYACSATKYSLPCGSREMSEKKYDK</sequence>
<evidence type="ECO:0000256" key="5">
    <source>
        <dbReference type="ARBA" id="ARBA00022692"/>
    </source>
</evidence>
<evidence type="ECO:0000256" key="9">
    <source>
        <dbReference type="ARBA" id="ARBA00023128"/>
    </source>
</evidence>
<dbReference type="SUPFAM" id="SSF81514">
    <property type="entry name" value="Subunit X (non-heme 7 kDa protein) of cytochrome bc1 complex (Ubiquinol-cytochrome c reductase)"/>
    <property type="match status" value="1"/>
</dbReference>
<dbReference type="InterPro" id="IPR036656">
    <property type="entry name" value="QCR9_sf"/>
</dbReference>
<evidence type="ECO:0000313" key="13">
    <source>
        <dbReference type="EMBL" id="KAH3662185.1"/>
    </source>
</evidence>
<reference evidence="13" key="1">
    <citation type="journal article" date="2021" name="Open Biol.">
        <title>Shared evolutionary footprints suggest mitochondrial oxidative damage underlies multiple complex I losses in fungi.</title>
        <authorList>
            <person name="Schikora-Tamarit M.A."/>
            <person name="Marcet-Houben M."/>
            <person name="Nosek J."/>
            <person name="Gabaldon T."/>
        </authorList>
    </citation>
    <scope>NUCLEOTIDE SEQUENCE</scope>
    <source>
        <strain evidence="13">CBS6075</strain>
    </source>
</reference>